<evidence type="ECO:0000256" key="1">
    <source>
        <dbReference type="SAM" id="Coils"/>
    </source>
</evidence>
<feature type="compositionally biased region" description="Polar residues" evidence="2">
    <location>
        <begin position="213"/>
        <end position="223"/>
    </location>
</feature>
<feature type="coiled-coil region" evidence="1">
    <location>
        <begin position="10"/>
        <end position="37"/>
    </location>
</feature>
<evidence type="ECO:0000313" key="3">
    <source>
        <dbReference type="EMBL" id="OBA26802.1"/>
    </source>
</evidence>
<dbReference type="EMBL" id="LXPE01000013">
    <property type="protein sequence ID" value="OBA26802.1"/>
    <property type="molecule type" value="Genomic_DNA"/>
</dbReference>
<comment type="caution">
    <text evidence="3">The sequence shown here is derived from an EMBL/GenBank/DDBJ whole genome shotgun (WGS) entry which is preliminary data.</text>
</comment>
<keyword evidence="4" id="KW-1185">Reference proteome</keyword>
<accession>A0A1B7TDH1</accession>
<proteinExistence type="predicted"/>
<evidence type="ECO:0000313" key="4">
    <source>
        <dbReference type="Proteomes" id="UP000092321"/>
    </source>
</evidence>
<feature type="region of interest" description="Disordered" evidence="2">
    <location>
        <begin position="213"/>
        <end position="232"/>
    </location>
</feature>
<reference evidence="4" key="1">
    <citation type="journal article" date="2016" name="Proc. Natl. Acad. Sci. U.S.A.">
        <title>Comparative genomics of biotechnologically important yeasts.</title>
        <authorList>
            <person name="Riley R."/>
            <person name="Haridas S."/>
            <person name="Wolfe K.H."/>
            <person name="Lopes M.R."/>
            <person name="Hittinger C.T."/>
            <person name="Goeker M."/>
            <person name="Salamov A.A."/>
            <person name="Wisecaver J.H."/>
            <person name="Long T.M."/>
            <person name="Calvey C.H."/>
            <person name="Aerts A.L."/>
            <person name="Barry K.W."/>
            <person name="Choi C."/>
            <person name="Clum A."/>
            <person name="Coughlan A.Y."/>
            <person name="Deshpande S."/>
            <person name="Douglass A.P."/>
            <person name="Hanson S.J."/>
            <person name="Klenk H.-P."/>
            <person name="LaButti K.M."/>
            <person name="Lapidus A."/>
            <person name="Lindquist E.A."/>
            <person name="Lipzen A.M."/>
            <person name="Meier-Kolthoff J.P."/>
            <person name="Ohm R.A."/>
            <person name="Otillar R.P."/>
            <person name="Pangilinan J.L."/>
            <person name="Peng Y."/>
            <person name="Rokas A."/>
            <person name="Rosa C.A."/>
            <person name="Scheuner C."/>
            <person name="Sibirny A.A."/>
            <person name="Slot J.C."/>
            <person name="Stielow J.B."/>
            <person name="Sun H."/>
            <person name="Kurtzman C.P."/>
            <person name="Blackwell M."/>
            <person name="Grigoriev I.V."/>
            <person name="Jeffries T.W."/>
        </authorList>
    </citation>
    <scope>NUCLEOTIDE SEQUENCE [LARGE SCALE GENOMIC DNA]</scope>
    <source>
        <strain evidence="4">NRRL Y-1626</strain>
    </source>
</reference>
<gene>
    <name evidence="3" type="ORF">HANVADRAFT_56202</name>
</gene>
<name>A0A1B7TDH1_9ASCO</name>
<dbReference type="AlphaFoldDB" id="A0A1B7TDH1"/>
<dbReference type="Proteomes" id="UP000092321">
    <property type="component" value="Unassembled WGS sequence"/>
</dbReference>
<sequence>MNSPNEKSKLRDLAKENDALNLKNISLQNKLESLENQYHFEVSLLKRKNEIISSNRSNNKDFKSLIETNKHLQSKVHKYKLEIIKKNGEINGLIYENKKLLELSLSQAPPPLSSSSQEKKNTIDTVYEQQEDCVSDNDGSTLITENKLFMNDRNADNTGLRLDDSSKKLYRFKKAITKQKNTYTTKELSNVTKNKNQFLLPSIQNILPNSYNENAESTQTTDHIVNKKKVYP</sequence>
<keyword evidence="1" id="KW-0175">Coiled coil</keyword>
<protein>
    <submittedName>
        <fullName evidence="3">Uncharacterized protein</fullName>
    </submittedName>
</protein>
<evidence type="ECO:0000256" key="2">
    <source>
        <dbReference type="SAM" id="MobiDB-lite"/>
    </source>
</evidence>
<organism evidence="3 4">
    <name type="scientific">Hanseniaspora valbyensis NRRL Y-1626</name>
    <dbReference type="NCBI Taxonomy" id="766949"/>
    <lineage>
        <taxon>Eukaryota</taxon>
        <taxon>Fungi</taxon>
        <taxon>Dikarya</taxon>
        <taxon>Ascomycota</taxon>
        <taxon>Saccharomycotina</taxon>
        <taxon>Saccharomycetes</taxon>
        <taxon>Saccharomycodales</taxon>
        <taxon>Saccharomycodaceae</taxon>
        <taxon>Hanseniaspora</taxon>
    </lineage>
</organism>